<dbReference type="PROSITE" id="PS01124">
    <property type="entry name" value="HTH_ARAC_FAMILY_2"/>
    <property type="match status" value="1"/>
</dbReference>
<keyword evidence="6" id="KW-1185">Reference proteome</keyword>
<evidence type="ECO:0000313" key="6">
    <source>
        <dbReference type="Proteomes" id="UP000192761"/>
    </source>
</evidence>
<keyword evidence="3" id="KW-0804">Transcription</keyword>
<dbReference type="InterPro" id="IPR050204">
    <property type="entry name" value="AraC_XylS_family_regulators"/>
</dbReference>
<evidence type="ECO:0000259" key="4">
    <source>
        <dbReference type="PROSITE" id="PS01124"/>
    </source>
</evidence>
<gene>
    <name evidence="5" type="ORF">SAMN02745857_02802</name>
</gene>
<dbReference type="GO" id="GO:0003700">
    <property type="term" value="F:DNA-binding transcription factor activity"/>
    <property type="evidence" value="ECO:0007669"/>
    <property type="project" value="InterPro"/>
</dbReference>
<dbReference type="EMBL" id="FWXD01000016">
    <property type="protein sequence ID" value="SMC27305.1"/>
    <property type="molecule type" value="Genomic_DNA"/>
</dbReference>
<dbReference type="InterPro" id="IPR018060">
    <property type="entry name" value="HTH_AraC"/>
</dbReference>
<dbReference type="SMART" id="SM00342">
    <property type="entry name" value="HTH_ARAC"/>
    <property type="match status" value="1"/>
</dbReference>
<evidence type="ECO:0000256" key="3">
    <source>
        <dbReference type="ARBA" id="ARBA00023163"/>
    </source>
</evidence>
<dbReference type="SUPFAM" id="SSF51215">
    <property type="entry name" value="Regulatory protein AraC"/>
    <property type="match status" value="1"/>
</dbReference>
<organism evidence="5 6">
    <name type="scientific">Andreprevotia lacus DSM 23236</name>
    <dbReference type="NCBI Taxonomy" id="1121001"/>
    <lineage>
        <taxon>Bacteria</taxon>
        <taxon>Pseudomonadati</taxon>
        <taxon>Pseudomonadota</taxon>
        <taxon>Betaproteobacteria</taxon>
        <taxon>Neisseriales</taxon>
        <taxon>Chitinibacteraceae</taxon>
        <taxon>Andreprevotia</taxon>
    </lineage>
</organism>
<evidence type="ECO:0000256" key="1">
    <source>
        <dbReference type="ARBA" id="ARBA00023015"/>
    </source>
</evidence>
<dbReference type="OrthoDB" id="7027806at2"/>
<evidence type="ECO:0000313" key="5">
    <source>
        <dbReference type="EMBL" id="SMC27305.1"/>
    </source>
</evidence>
<accession>A0A1W1XTX6</accession>
<dbReference type="Pfam" id="PF12833">
    <property type="entry name" value="HTH_18"/>
    <property type="match status" value="1"/>
</dbReference>
<protein>
    <submittedName>
        <fullName evidence="5">AraC-type DNA-binding protein</fullName>
    </submittedName>
</protein>
<dbReference type="InterPro" id="IPR009057">
    <property type="entry name" value="Homeodomain-like_sf"/>
</dbReference>
<dbReference type="RefSeq" id="WP_084091431.1">
    <property type="nucleotide sequence ID" value="NZ_FWXD01000016.1"/>
</dbReference>
<dbReference type="PANTHER" id="PTHR46796:SF7">
    <property type="entry name" value="ARAC FAMILY TRANSCRIPTIONAL REGULATOR"/>
    <property type="match status" value="1"/>
</dbReference>
<keyword evidence="1" id="KW-0805">Transcription regulation</keyword>
<dbReference type="GO" id="GO:0043565">
    <property type="term" value="F:sequence-specific DNA binding"/>
    <property type="evidence" value="ECO:0007669"/>
    <property type="project" value="InterPro"/>
</dbReference>
<dbReference type="InterPro" id="IPR037923">
    <property type="entry name" value="HTH-like"/>
</dbReference>
<keyword evidence="2 5" id="KW-0238">DNA-binding</keyword>
<proteinExistence type="predicted"/>
<name>A0A1W1XTX6_9NEIS</name>
<dbReference type="PANTHER" id="PTHR46796">
    <property type="entry name" value="HTH-TYPE TRANSCRIPTIONAL ACTIVATOR RHAS-RELATED"/>
    <property type="match status" value="1"/>
</dbReference>
<dbReference type="SUPFAM" id="SSF46689">
    <property type="entry name" value="Homeodomain-like"/>
    <property type="match status" value="1"/>
</dbReference>
<sequence>MATIYHEKFEVSAQSTQHSVGGRSYCNDYLHGLLDRGILLAGVSQLREHHYVERLDAPFHVLLCCQEGHGHVLEGDTRRPLGPGQLVVLPAHRHGGFVLGSPYWRLAWLVLDDVAAWDFLKQPQALWAQAQAAESLYLSIACLHQEVQLGQRGHTQGALQLMLDTLQREMTALQAARRPTRAQQLGALLEKIYLNPATCWTVPMLAGQLGMSQTTLTRLCQQQHRATPQQLIIAERMKRAYAWLQTGYGNVTEVATACGYEEVASFSRRFAQHFGLPPGQIEPRYAPGAG</sequence>
<dbReference type="AlphaFoldDB" id="A0A1W1XTX6"/>
<reference evidence="5 6" key="1">
    <citation type="submission" date="2017-04" db="EMBL/GenBank/DDBJ databases">
        <authorList>
            <person name="Afonso C.L."/>
            <person name="Miller P.J."/>
            <person name="Scott M.A."/>
            <person name="Spackman E."/>
            <person name="Goraichik I."/>
            <person name="Dimitrov K.M."/>
            <person name="Suarez D.L."/>
            <person name="Swayne D.E."/>
        </authorList>
    </citation>
    <scope>NUCLEOTIDE SEQUENCE [LARGE SCALE GENOMIC DNA]</scope>
    <source>
        <strain evidence="5 6">DSM 23236</strain>
    </source>
</reference>
<dbReference type="STRING" id="1121001.SAMN02745857_02802"/>
<dbReference type="Proteomes" id="UP000192761">
    <property type="component" value="Unassembled WGS sequence"/>
</dbReference>
<dbReference type="Gene3D" id="1.10.10.60">
    <property type="entry name" value="Homeodomain-like"/>
    <property type="match status" value="1"/>
</dbReference>
<feature type="domain" description="HTH araC/xylS-type" evidence="4">
    <location>
        <begin position="183"/>
        <end position="284"/>
    </location>
</feature>
<evidence type="ECO:0000256" key="2">
    <source>
        <dbReference type="ARBA" id="ARBA00023125"/>
    </source>
</evidence>